<dbReference type="RefSeq" id="WP_222877054.1">
    <property type="nucleotide sequence ID" value="NZ_AP023361.1"/>
</dbReference>
<dbReference type="InterPro" id="IPR032710">
    <property type="entry name" value="NTF2-like_dom_sf"/>
</dbReference>
<evidence type="ECO:0000313" key="2">
    <source>
        <dbReference type="EMBL" id="BCJ90427.1"/>
    </source>
</evidence>
<dbReference type="Gene3D" id="3.10.450.50">
    <property type="match status" value="1"/>
</dbReference>
<dbReference type="InterPro" id="IPR037401">
    <property type="entry name" value="SnoaL-like"/>
</dbReference>
<evidence type="ECO:0000259" key="1">
    <source>
        <dbReference type="Pfam" id="PF12680"/>
    </source>
</evidence>
<dbReference type="AlphaFoldDB" id="A0A6S6QR33"/>
<dbReference type="Pfam" id="PF12680">
    <property type="entry name" value="SnoaL_2"/>
    <property type="match status" value="1"/>
</dbReference>
<reference evidence="2 3" key="1">
    <citation type="submission" date="2020-08" db="EMBL/GenBank/DDBJ databases">
        <title>Genome sequence of Rhizobiales bacterium strain IZ6.</title>
        <authorList>
            <person name="Nakai R."/>
            <person name="Naganuma T."/>
        </authorList>
    </citation>
    <scope>NUCLEOTIDE SEQUENCE [LARGE SCALE GENOMIC DNA]</scope>
    <source>
        <strain evidence="2 3">IZ6</strain>
    </source>
</reference>
<keyword evidence="3" id="KW-1185">Reference proteome</keyword>
<organism evidence="2 3">
    <name type="scientific">Terrihabitans soli</name>
    <dbReference type="NCBI Taxonomy" id="708113"/>
    <lineage>
        <taxon>Bacteria</taxon>
        <taxon>Pseudomonadati</taxon>
        <taxon>Pseudomonadota</taxon>
        <taxon>Alphaproteobacteria</taxon>
        <taxon>Hyphomicrobiales</taxon>
        <taxon>Terrihabitans</taxon>
    </lineage>
</organism>
<dbReference type="GO" id="GO:0016853">
    <property type="term" value="F:isomerase activity"/>
    <property type="evidence" value="ECO:0007669"/>
    <property type="project" value="UniProtKB-KW"/>
</dbReference>
<dbReference type="EMBL" id="AP023361">
    <property type="protein sequence ID" value="BCJ90427.1"/>
    <property type="molecule type" value="Genomic_DNA"/>
</dbReference>
<dbReference type="Proteomes" id="UP000515317">
    <property type="component" value="Chromosome"/>
</dbReference>
<feature type="domain" description="SnoaL-like" evidence="1">
    <location>
        <begin position="11"/>
        <end position="98"/>
    </location>
</feature>
<dbReference type="SUPFAM" id="SSF54427">
    <property type="entry name" value="NTF2-like"/>
    <property type="match status" value="1"/>
</dbReference>
<proteinExistence type="predicted"/>
<name>A0A6S6QR33_9HYPH</name>
<gene>
    <name evidence="2" type="ORF">IZ6_11620</name>
</gene>
<dbReference type="KEGG" id="tso:IZ6_11620"/>
<accession>A0A6S6QR33</accession>
<sequence length="135" mass="15053">MKSAVLDWLFAWQQAINTRDYDGGALLFDEDVIAFGTYSDAMRGRSNLVDRQWREMWPYISNFRFAFEEMTVLGTEDALTVVICPWTSRGLAPDGSSFPRAGRCTIALKHSGDALLAVHTHFSMSKGSVARVQAA</sequence>
<keyword evidence="2" id="KW-0413">Isomerase</keyword>
<protein>
    <submittedName>
        <fullName evidence="2">Ketosteroid isomerase</fullName>
    </submittedName>
</protein>
<evidence type="ECO:0000313" key="3">
    <source>
        <dbReference type="Proteomes" id="UP000515317"/>
    </source>
</evidence>